<protein>
    <recommendedName>
        <fullName evidence="7">TLC domain-containing protein</fullName>
    </recommendedName>
</protein>
<evidence type="ECO:0000256" key="5">
    <source>
        <dbReference type="PROSITE-ProRule" id="PRU00205"/>
    </source>
</evidence>
<proteinExistence type="predicted"/>
<feature type="transmembrane region" description="Helical" evidence="6">
    <location>
        <begin position="265"/>
        <end position="285"/>
    </location>
</feature>
<evidence type="ECO:0000256" key="3">
    <source>
        <dbReference type="ARBA" id="ARBA00022989"/>
    </source>
</evidence>
<dbReference type="EMBL" id="JADBJN010000003">
    <property type="protein sequence ID" value="KAG5673517.1"/>
    <property type="molecule type" value="Genomic_DNA"/>
</dbReference>
<evidence type="ECO:0000313" key="8">
    <source>
        <dbReference type="EMBL" id="KAG5673517.1"/>
    </source>
</evidence>
<keyword evidence="2 5" id="KW-0812">Transmembrane</keyword>
<dbReference type="InterPro" id="IPR006634">
    <property type="entry name" value="TLC-dom"/>
</dbReference>
<dbReference type="InterPro" id="IPR050846">
    <property type="entry name" value="TLCD"/>
</dbReference>
<feature type="transmembrane region" description="Helical" evidence="6">
    <location>
        <begin position="130"/>
        <end position="150"/>
    </location>
</feature>
<dbReference type="GO" id="GO:0016020">
    <property type="term" value="C:membrane"/>
    <property type="evidence" value="ECO:0007669"/>
    <property type="project" value="UniProtKB-SubCell"/>
</dbReference>
<reference evidence="8" key="1">
    <citation type="submission" date="2021-03" db="EMBL/GenBank/DDBJ databases">
        <title>Chromosome level genome of the anhydrobiotic midge Polypedilum vanderplanki.</title>
        <authorList>
            <person name="Yoshida Y."/>
            <person name="Kikawada T."/>
            <person name="Gusev O."/>
        </authorList>
    </citation>
    <scope>NUCLEOTIDE SEQUENCE</scope>
    <source>
        <strain evidence="8">NIAS01</strain>
        <tissue evidence="8">Whole body or cell culture</tissue>
    </source>
</reference>
<dbReference type="OrthoDB" id="10266980at2759"/>
<feature type="transmembrane region" description="Helical" evidence="6">
    <location>
        <begin position="12"/>
        <end position="32"/>
    </location>
</feature>
<dbReference type="GO" id="GO:0005783">
    <property type="term" value="C:endoplasmic reticulum"/>
    <property type="evidence" value="ECO:0007669"/>
    <property type="project" value="TreeGrafter"/>
</dbReference>
<feature type="domain" description="TLC" evidence="7">
    <location>
        <begin position="85"/>
        <end position="336"/>
    </location>
</feature>
<dbReference type="PANTHER" id="PTHR13439:SF66">
    <property type="entry name" value="BCDNA.GH12326"/>
    <property type="match status" value="1"/>
</dbReference>
<dbReference type="Pfam" id="PF03798">
    <property type="entry name" value="TRAM_LAG1_CLN8"/>
    <property type="match status" value="1"/>
</dbReference>
<name>A0A9J6BVH4_POLVA</name>
<keyword evidence="4 5" id="KW-0472">Membrane</keyword>
<sequence>MKSFTTTSISVNLFKEFSLTISSFVIAFGVVLSQENETHVVFKLGMFLIALGFIFFTSATKFLNKLLLSTPYGLQFIYHFKLSLSDCVDISNKLISALQALLSCFFGAIICAHSCRRNFLTTSHIFSEAYAYFGAAYFLYDVWSMYVVHVTKIYDKLKMKDIDNKEHNLYDKIPSLANGELKIFNSTNYKSQEIPSFVAFTKCTKLMTFHHMFIGIYGLIIISSWRGGLGDCIFSFMFMMELSTPFVSFRAILSMLQMKKSKLYVINGILMILTFLCFRIAMLPLLMYKYSSIVSLSMYEAILRLPLMCQLSIIALFLPQFYWFFLMIKIALKMFNPPKEKISTHNKME</sequence>
<feature type="transmembrane region" description="Helical" evidence="6">
    <location>
        <begin position="44"/>
        <end position="63"/>
    </location>
</feature>
<keyword evidence="3 6" id="KW-1133">Transmembrane helix</keyword>
<dbReference type="AlphaFoldDB" id="A0A9J6BVH4"/>
<feature type="transmembrane region" description="Helical" evidence="6">
    <location>
        <begin position="90"/>
        <end position="110"/>
    </location>
</feature>
<evidence type="ECO:0000256" key="4">
    <source>
        <dbReference type="ARBA" id="ARBA00023136"/>
    </source>
</evidence>
<dbReference type="PROSITE" id="PS50922">
    <property type="entry name" value="TLC"/>
    <property type="match status" value="1"/>
</dbReference>
<dbReference type="SMART" id="SM00724">
    <property type="entry name" value="TLC"/>
    <property type="match status" value="1"/>
</dbReference>
<comment type="subcellular location">
    <subcellularLocation>
        <location evidence="1">Membrane</location>
        <topology evidence="1">Multi-pass membrane protein</topology>
    </subcellularLocation>
</comment>
<gene>
    <name evidence="8" type="ORF">PVAND_003559</name>
</gene>
<dbReference type="PANTHER" id="PTHR13439">
    <property type="entry name" value="CT120 PROTEIN"/>
    <property type="match status" value="1"/>
</dbReference>
<evidence type="ECO:0000313" key="9">
    <source>
        <dbReference type="Proteomes" id="UP001107558"/>
    </source>
</evidence>
<feature type="transmembrane region" description="Helical" evidence="6">
    <location>
        <begin position="305"/>
        <end position="325"/>
    </location>
</feature>
<evidence type="ECO:0000256" key="6">
    <source>
        <dbReference type="SAM" id="Phobius"/>
    </source>
</evidence>
<dbReference type="Proteomes" id="UP001107558">
    <property type="component" value="Chromosome 3"/>
</dbReference>
<comment type="caution">
    <text evidence="8">The sequence shown here is derived from an EMBL/GenBank/DDBJ whole genome shotgun (WGS) entry which is preliminary data.</text>
</comment>
<evidence type="ECO:0000256" key="1">
    <source>
        <dbReference type="ARBA" id="ARBA00004141"/>
    </source>
</evidence>
<organism evidence="8 9">
    <name type="scientific">Polypedilum vanderplanki</name>
    <name type="common">Sleeping chironomid midge</name>
    <dbReference type="NCBI Taxonomy" id="319348"/>
    <lineage>
        <taxon>Eukaryota</taxon>
        <taxon>Metazoa</taxon>
        <taxon>Ecdysozoa</taxon>
        <taxon>Arthropoda</taxon>
        <taxon>Hexapoda</taxon>
        <taxon>Insecta</taxon>
        <taxon>Pterygota</taxon>
        <taxon>Neoptera</taxon>
        <taxon>Endopterygota</taxon>
        <taxon>Diptera</taxon>
        <taxon>Nematocera</taxon>
        <taxon>Chironomoidea</taxon>
        <taxon>Chironomidae</taxon>
        <taxon>Chironominae</taxon>
        <taxon>Polypedilum</taxon>
        <taxon>Polypedilum</taxon>
    </lineage>
</organism>
<evidence type="ECO:0000259" key="7">
    <source>
        <dbReference type="PROSITE" id="PS50922"/>
    </source>
</evidence>
<feature type="transmembrane region" description="Helical" evidence="6">
    <location>
        <begin position="209"/>
        <end position="227"/>
    </location>
</feature>
<accession>A0A9J6BVH4</accession>
<evidence type="ECO:0000256" key="2">
    <source>
        <dbReference type="ARBA" id="ARBA00022692"/>
    </source>
</evidence>
<dbReference type="GO" id="GO:0055088">
    <property type="term" value="P:lipid homeostasis"/>
    <property type="evidence" value="ECO:0007669"/>
    <property type="project" value="TreeGrafter"/>
</dbReference>
<keyword evidence="9" id="KW-1185">Reference proteome</keyword>